<sequence>MEGAVRCQPLQFIYKATDFGPRSCFLAARSSVGGRSLRRDECVKRFGLISDNKKRGELGIMEKGKVRREIRGSLNSSSGHLGPLDSSSELAPLQLESPVGQFLSQILLSHPHLVPAAVDQQLEQLLTEMEAEKSKEEPNSSGTELILYRRIAEVKAKERMKALGEILYALVVKKFVDAEVSLVSSMSQSSNEPDEVGHWPSLEEKFQTLHSPEAFEMIRNHLSVILGNRLEDSSSIASISRLQVGQVYAATVLYGYFLKRVDQRFQLDKYMKTLPWGSEEEGQSAKAASTEAAAPASSPSAQVSSSHPEELSASFSHGGFADRIKPCRLRTYVMSLDSETLQKFASVRSKEAFSITEKHTEALFGRPEVFITPQGAIDSSKDDLIKLSFSGLKRLILEAVTFGSFLWDVESYVDSRYHFVTS</sequence>
<reference evidence="2 3" key="2">
    <citation type="journal article" date="2017" name="Nature">
        <title>The Apostasia genome and the evolution of orchids.</title>
        <authorList>
            <person name="Zhang G.Q."/>
            <person name="Liu K.W."/>
            <person name="Li Z."/>
            <person name="Lohaus R."/>
            <person name="Hsiao Y.Y."/>
            <person name="Niu S.C."/>
            <person name="Wang J.Y."/>
            <person name="Lin Y.C."/>
            <person name="Xu Q."/>
            <person name="Chen L.J."/>
            <person name="Yoshida K."/>
            <person name="Fujiwara S."/>
            <person name="Wang Z.W."/>
            <person name="Zhang Y.Q."/>
            <person name="Mitsuda N."/>
            <person name="Wang M."/>
            <person name="Liu G.H."/>
            <person name="Pecoraro L."/>
            <person name="Huang H.X."/>
            <person name="Xiao X.J."/>
            <person name="Lin M."/>
            <person name="Wu X.Y."/>
            <person name="Wu W.L."/>
            <person name="Chen Y.Y."/>
            <person name="Chang S.B."/>
            <person name="Sakamoto S."/>
            <person name="Ohme-Takagi M."/>
            <person name="Yagi M."/>
            <person name="Zeng S.J."/>
            <person name="Shen C.Y."/>
            <person name="Yeh C.M."/>
            <person name="Luo Y.B."/>
            <person name="Tsai W.C."/>
            <person name="Van de Peer Y."/>
            <person name="Liu Z.J."/>
        </authorList>
    </citation>
    <scope>NUCLEOTIDE SEQUENCE [LARGE SCALE GENOMIC DNA]</scope>
    <source>
        <tissue evidence="2">The whole plant</tissue>
    </source>
</reference>
<feature type="region of interest" description="Disordered" evidence="1">
    <location>
        <begin position="278"/>
        <end position="310"/>
    </location>
</feature>
<evidence type="ECO:0000256" key="1">
    <source>
        <dbReference type="SAM" id="MobiDB-lite"/>
    </source>
</evidence>
<gene>
    <name evidence="2" type="ORF">MA16_Dca000365</name>
</gene>
<organism evidence="2 3">
    <name type="scientific">Dendrobium catenatum</name>
    <dbReference type="NCBI Taxonomy" id="906689"/>
    <lineage>
        <taxon>Eukaryota</taxon>
        <taxon>Viridiplantae</taxon>
        <taxon>Streptophyta</taxon>
        <taxon>Embryophyta</taxon>
        <taxon>Tracheophyta</taxon>
        <taxon>Spermatophyta</taxon>
        <taxon>Magnoliopsida</taxon>
        <taxon>Liliopsida</taxon>
        <taxon>Asparagales</taxon>
        <taxon>Orchidaceae</taxon>
        <taxon>Epidendroideae</taxon>
        <taxon>Malaxideae</taxon>
        <taxon>Dendrobiinae</taxon>
        <taxon>Dendrobium</taxon>
    </lineage>
</organism>
<dbReference type="PANTHER" id="PTHR31808:SF4">
    <property type="entry name" value="LIGASE, PUTATIVE (DUF760)-RELATED"/>
    <property type="match status" value="1"/>
</dbReference>
<reference evidence="2 3" key="1">
    <citation type="journal article" date="2016" name="Sci. Rep.">
        <title>The Dendrobium catenatum Lindl. genome sequence provides insights into polysaccharide synthase, floral development and adaptive evolution.</title>
        <authorList>
            <person name="Zhang G.Q."/>
            <person name="Xu Q."/>
            <person name="Bian C."/>
            <person name="Tsai W.C."/>
            <person name="Yeh C.M."/>
            <person name="Liu K.W."/>
            <person name="Yoshida K."/>
            <person name="Zhang L.S."/>
            <person name="Chang S.B."/>
            <person name="Chen F."/>
            <person name="Shi Y."/>
            <person name="Su Y.Y."/>
            <person name="Zhang Y.Q."/>
            <person name="Chen L.J."/>
            <person name="Yin Y."/>
            <person name="Lin M."/>
            <person name="Huang H."/>
            <person name="Deng H."/>
            <person name="Wang Z.W."/>
            <person name="Zhu S.L."/>
            <person name="Zhao X."/>
            <person name="Deng C."/>
            <person name="Niu S.C."/>
            <person name="Huang J."/>
            <person name="Wang M."/>
            <person name="Liu G.H."/>
            <person name="Yang H.J."/>
            <person name="Xiao X.J."/>
            <person name="Hsiao Y.Y."/>
            <person name="Wu W.L."/>
            <person name="Chen Y.Y."/>
            <person name="Mitsuda N."/>
            <person name="Ohme-Takagi M."/>
            <person name="Luo Y.B."/>
            <person name="Van de Peer Y."/>
            <person name="Liu Z.J."/>
        </authorList>
    </citation>
    <scope>NUCLEOTIDE SEQUENCE [LARGE SCALE GENOMIC DNA]</scope>
    <source>
        <tissue evidence="2">The whole plant</tissue>
    </source>
</reference>
<dbReference type="InterPro" id="IPR038925">
    <property type="entry name" value="At3g17800-like"/>
</dbReference>
<protein>
    <recommendedName>
        <fullName evidence="4">UV-B-induced protein</fullName>
    </recommendedName>
</protein>
<dbReference type="AlphaFoldDB" id="A0A2I0WTN9"/>
<dbReference type="Proteomes" id="UP000233837">
    <property type="component" value="Unassembled WGS sequence"/>
</dbReference>
<dbReference type="PANTHER" id="PTHR31808">
    <property type="entry name" value="EXPRESSED PROTEIN"/>
    <property type="match status" value="1"/>
</dbReference>
<feature type="compositionally biased region" description="Low complexity" evidence="1">
    <location>
        <begin position="284"/>
        <end position="306"/>
    </location>
</feature>
<name>A0A2I0WTN9_9ASPA</name>
<evidence type="ECO:0000313" key="2">
    <source>
        <dbReference type="EMBL" id="PKU79021.1"/>
    </source>
</evidence>
<dbReference type="InterPro" id="IPR008479">
    <property type="entry name" value="DUF760"/>
</dbReference>
<dbReference type="Pfam" id="PF05542">
    <property type="entry name" value="DUF760"/>
    <property type="match status" value="2"/>
</dbReference>
<accession>A0A2I0WTN9</accession>
<keyword evidence="3" id="KW-1185">Reference proteome</keyword>
<evidence type="ECO:0000313" key="3">
    <source>
        <dbReference type="Proteomes" id="UP000233837"/>
    </source>
</evidence>
<dbReference type="EMBL" id="KZ502442">
    <property type="protein sequence ID" value="PKU79021.1"/>
    <property type="molecule type" value="Genomic_DNA"/>
</dbReference>
<dbReference type="OrthoDB" id="25131at2759"/>
<evidence type="ECO:0008006" key="4">
    <source>
        <dbReference type="Google" id="ProtNLM"/>
    </source>
</evidence>
<proteinExistence type="predicted"/>